<reference evidence="1" key="1">
    <citation type="submission" date="2022-05" db="EMBL/GenBank/DDBJ databases">
        <authorList>
            <person name="Pothier F. J."/>
        </authorList>
    </citation>
    <scope>NUCLEOTIDE SEQUENCE</scope>
    <source>
        <strain evidence="1">DAPP-PG734</strain>
    </source>
</reference>
<evidence type="ECO:0000313" key="1">
    <source>
        <dbReference type="EMBL" id="CAH6333867.1"/>
    </source>
</evidence>
<evidence type="ECO:0000313" key="2">
    <source>
        <dbReference type="Proteomes" id="UP001158961"/>
    </source>
</evidence>
<protein>
    <submittedName>
        <fullName evidence="1">Uncharacterized protein</fullName>
    </submittedName>
</protein>
<accession>A0AAN2FGA8</accession>
<organism evidence="1 2">
    <name type="scientific">Enterobacter agglomerans</name>
    <name type="common">Erwinia herbicola</name>
    <name type="synonym">Pantoea agglomerans</name>
    <dbReference type="NCBI Taxonomy" id="549"/>
    <lineage>
        <taxon>Bacteria</taxon>
        <taxon>Pseudomonadati</taxon>
        <taxon>Pseudomonadota</taxon>
        <taxon>Gammaproteobacteria</taxon>
        <taxon>Enterobacterales</taxon>
        <taxon>Erwiniaceae</taxon>
        <taxon>Pantoea</taxon>
        <taxon>Pantoea agglomerans group</taxon>
    </lineage>
</organism>
<proteinExistence type="predicted"/>
<sequence>MKMKSSKTFELDRSLVNPKIRIGNEILAACIGYGSKTDQYKFITGFCCEKGNGYAILLKFISALFDGLKLPIENDRIYSRFRNDGNVEELLASLSQLQQKEIIDELCEIYENKQKLLNSAGVTHVNLRREIRCTARPHHLIKGIRISKFGIDGMNYSSLLMLYKASANILGYEKIPLQMDVANSFTDAGDKGGYGSISLNFNIPIEDILYSYLTLPSDQMEGKEWIAINRSSTGIIQFPVSNITINDKGVESFYEEAYSHLSSDSAKYLFDLEHSKTWGYLPHYRGF</sequence>
<dbReference type="AlphaFoldDB" id="A0AAN2FGA8"/>
<gene>
    <name evidence="1" type="ORF">DAPPPG734_18340</name>
</gene>
<dbReference type="EMBL" id="OW970315">
    <property type="protein sequence ID" value="CAH6333867.1"/>
    <property type="molecule type" value="Genomic_DNA"/>
</dbReference>
<dbReference type="Proteomes" id="UP001158961">
    <property type="component" value="Chromosome"/>
</dbReference>
<name>A0AAN2FGA8_ENTAG</name>